<keyword evidence="1" id="KW-1133">Transmembrane helix</keyword>
<evidence type="ECO:0008006" key="4">
    <source>
        <dbReference type="Google" id="ProtNLM"/>
    </source>
</evidence>
<feature type="transmembrane region" description="Helical" evidence="1">
    <location>
        <begin position="78"/>
        <end position="107"/>
    </location>
</feature>
<protein>
    <recommendedName>
        <fullName evidence="4">Membrane protein 6-pyruvoyl-tetrahydropterin synthase-related domain-containing protein</fullName>
    </recommendedName>
</protein>
<reference evidence="3" key="1">
    <citation type="submission" date="2017-09" db="EMBL/GenBank/DDBJ databases">
        <title>Depth-based differentiation of microbial function through sediment-hosted aquifers and enrichment of novel symbionts in the deep terrestrial subsurface.</title>
        <authorList>
            <person name="Probst A.J."/>
            <person name="Ladd B."/>
            <person name="Jarett J.K."/>
            <person name="Geller-Mcgrath D.E."/>
            <person name="Sieber C.M.K."/>
            <person name="Emerson J.B."/>
            <person name="Anantharaman K."/>
            <person name="Thomas B.C."/>
            <person name="Malmstrom R."/>
            <person name="Stieglmeier M."/>
            <person name="Klingl A."/>
            <person name="Woyke T."/>
            <person name="Ryan C.M."/>
            <person name="Banfield J.F."/>
        </authorList>
    </citation>
    <scope>NUCLEOTIDE SEQUENCE [LARGE SCALE GENOMIC DNA]</scope>
</reference>
<feature type="transmembrane region" description="Helical" evidence="1">
    <location>
        <begin position="390"/>
        <end position="410"/>
    </location>
</feature>
<dbReference type="AlphaFoldDB" id="A0A2M8L6N8"/>
<accession>A0A2M8L6N8</accession>
<proteinExistence type="predicted"/>
<name>A0A2M8L6N8_9BACT</name>
<feature type="transmembrane region" description="Helical" evidence="1">
    <location>
        <begin position="229"/>
        <end position="250"/>
    </location>
</feature>
<keyword evidence="1" id="KW-0812">Transmembrane</keyword>
<keyword evidence="1" id="KW-0472">Membrane</keyword>
<evidence type="ECO:0000256" key="1">
    <source>
        <dbReference type="SAM" id="Phobius"/>
    </source>
</evidence>
<feature type="transmembrane region" description="Helical" evidence="1">
    <location>
        <begin position="154"/>
        <end position="172"/>
    </location>
</feature>
<feature type="transmembrane region" description="Helical" evidence="1">
    <location>
        <begin position="128"/>
        <end position="148"/>
    </location>
</feature>
<dbReference type="Proteomes" id="UP000231579">
    <property type="component" value="Unassembled WGS sequence"/>
</dbReference>
<feature type="transmembrane region" description="Helical" evidence="1">
    <location>
        <begin position="179"/>
        <end position="194"/>
    </location>
</feature>
<evidence type="ECO:0000313" key="3">
    <source>
        <dbReference type="Proteomes" id="UP000231579"/>
    </source>
</evidence>
<feature type="transmembrane region" description="Helical" evidence="1">
    <location>
        <begin position="9"/>
        <end position="28"/>
    </location>
</feature>
<feature type="transmembrane region" description="Helical" evidence="1">
    <location>
        <begin position="417"/>
        <end position="441"/>
    </location>
</feature>
<organism evidence="2 3">
    <name type="scientific">Candidatus Shapirobacteria bacterium CG10_big_fil_rev_8_21_14_0_10_48_15</name>
    <dbReference type="NCBI Taxonomy" id="1974484"/>
    <lineage>
        <taxon>Bacteria</taxon>
        <taxon>Candidatus Shapironibacteriota</taxon>
    </lineage>
</organism>
<gene>
    <name evidence="2" type="ORF">COU97_02565</name>
</gene>
<feature type="transmembrane region" description="Helical" evidence="1">
    <location>
        <begin position="200"/>
        <end position="217"/>
    </location>
</feature>
<feature type="transmembrane region" description="Helical" evidence="1">
    <location>
        <begin position="978"/>
        <end position="1000"/>
    </location>
</feature>
<evidence type="ECO:0000313" key="2">
    <source>
        <dbReference type="EMBL" id="PJE69903.1"/>
    </source>
</evidence>
<feature type="transmembrane region" description="Helical" evidence="1">
    <location>
        <begin position="320"/>
        <end position="338"/>
    </location>
</feature>
<sequence>MRKIFKKASFWPALIALIAIIICVRNYSPGTWLTGWDTLHPEFSFSLGFGRAISGAWQEHQGLGATASQAHAAELPRLIFLFLASLLLPVSFLRYFYFFVCLLLGPLGVYSFLKKIVFEREVAWRQNIPAFLGALFYLLNLGTVQHFVVPLEMFATQYAALGWLFLLMTQFIQTGKKNCLLLFGLVSFLAAPMAHTATLFYVYLVVVVLYLAGFLIFSPQKIFLRKRIFLLFFAILVTNFFWLGPNLYYVCRHSGEVEASKIHQLFTDEAIAQGQEFSGLAEVALFKSFLFNWQVYQPEVGFGPLLRAWQVHLNNPEVSFLGYLFFLLVAVGLATALFKKEVVLVSWLPVFIFLFFFMMILNPLLSPIYSWLIGRWSLAREILRFPFTKFSILLIFVEAIFFGQAVRVLFAKRKIISLLVAAIITGSLIFYMRPAFAGYLVSPQMRIKIPNEYFEMFAWFDQQTAGRILKLPMPDLWGWNYYGWGYQGAGFLWFGLKQPLLDREFDRWSQYNQEAYRELSYALYSQNSSLLSSFVQKYNINWILLDENIFDPNHDQKVLLFEETKVILSQQNEFQLAKKFGPKISIYKVGNLQNNKIYNLQSTEEIVGANYDKVVSQLPAKTALQLTRPEKVIKVDFEKFFLFPENCGPILLDQSFAYDLLDAGRGFKLSAQAANACVKLPLFQLPLPLNEANLWLKVDLLKEGDANFCLFDNRLGRCAAQRYDYPFFEIVGGAANYQLQFSLVANAYTELKVRQLSLTFYKQNSNEEAISLLQEGSLGNLPVLQRQDTSCGIAPQKYFRKITGADDNQYIEYFSQNGNLCDTFYYPQLLHNQGYALLVESKNIQGLPIRFCLTNYQTRRCDLDIKLHEGADFKTQLFLIPPQSTGEKGFDLNLSNYSIGQVPSVNQLKAVKIFPVDYQWLAPIDQKNKRLFFDQSFDSGWLALGWEDGGPKLLKHVLINNWANGWELNNEGQRPWIFFWPQGLEYLGFLVLAACFWWGFRQGNAQNNKNRRQYGQIKRVADLKKAQQKRADGK</sequence>
<feature type="transmembrane region" description="Helical" evidence="1">
    <location>
        <begin position="350"/>
        <end position="370"/>
    </location>
</feature>
<dbReference type="EMBL" id="PFEM01000036">
    <property type="protein sequence ID" value="PJE69903.1"/>
    <property type="molecule type" value="Genomic_DNA"/>
</dbReference>
<comment type="caution">
    <text evidence="2">The sequence shown here is derived from an EMBL/GenBank/DDBJ whole genome shotgun (WGS) entry which is preliminary data.</text>
</comment>